<evidence type="ECO:0000256" key="1">
    <source>
        <dbReference type="SAM" id="MobiDB-lite"/>
    </source>
</evidence>
<protein>
    <submittedName>
        <fullName evidence="2">Uncharacterized protein</fullName>
    </submittedName>
</protein>
<reference evidence="2" key="1">
    <citation type="submission" date="2023-01" db="EMBL/GenBank/DDBJ databases">
        <title>Genome assembly of the deep-sea coral Lophelia pertusa.</title>
        <authorList>
            <person name="Herrera S."/>
            <person name="Cordes E."/>
        </authorList>
    </citation>
    <scope>NUCLEOTIDE SEQUENCE</scope>
    <source>
        <strain evidence="2">USNM1676648</strain>
        <tissue evidence="2">Polyp</tissue>
    </source>
</reference>
<dbReference type="EMBL" id="MU827303">
    <property type="protein sequence ID" value="KAJ7365450.1"/>
    <property type="molecule type" value="Genomic_DNA"/>
</dbReference>
<gene>
    <name evidence="2" type="ORF">OS493_005558</name>
</gene>
<feature type="region of interest" description="Disordered" evidence="1">
    <location>
        <begin position="1"/>
        <end position="29"/>
    </location>
</feature>
<organism evidence="2 3">
    <name type="scientific">Desmophyllum pertusum</name>
    <dbReference type="NCBI Taxonomy" id="174260"/>
    <lineage>
        <taxon>Eukaryota</taxon>
        <taxon>Metazoa</taxon>
        <taxon>Cnidaria</taxon>
        <taxon>Anthozoa</taxon>
        <taxon>Hexacorallia</taxon>
        <taxon>Scleractinia</taxon>
        <taxon>Caryophylliina</taxon>
        <taxon>Caryophylliidae</taxon>
        <taxon>Desmophyllum</taxon>
    </lineage>
</organism>
<dbReference type="OrthoDB" id="5912862at2759"/>
<name>A0A9W9YSH2_9CNID</name>
<evidence type="ECO:0000313" key="3">
    <source>
        <dbReference type="Proteomes" id="UP001163046"/>
    </source>
</evidence>
<feature type="region of interest" description="Disordered" evidence="1">
    <location>
        <begin position="212"/>
        <end position="234"/>
    </location>
</feature>
<comment type="caution">
    <text evidence="2">The sequence shown here is derived from an EMBL/GenBank/DDBJ whole genome shotgun (WGS) entry which is preliminary data.</text>
</comment>
<keyword evidence="3" id="KW-1185">Reference proteome</keyword>
<dbReference type="AlphaFoldDB" id="A0A9W9YSH2"/>
<evidence type="ECO:0000313" key="2">
    <source>
        <dbReference type="EMBL" id="KAJ7365450.1"/>
    </source>
</evidence>
<sequence length="246" mass="27988">MNKNAEKTPNVFVKGSSKGRGGKLKEAEFRSKKQKNELHILKMSQEWDLRRQQRRLDRQKWVEERRNQKLPIWQRVGNLRVQANEEGILHEAGNGIVNNKEHIKNSNEPCQVGVTNDDKVQEKVKQTVLEALDEQQSDPFRVKCARLSAPVQGSCGPDQKRDSTVSDIQFIKIEQPRTIKQPLQYNVNTLETSNVSVAQITEHGNITAFKSSSKLPTRHDKPEGQHCESGKTTDKKGTVLSTICRN</sequence>
<feature type="compositionally biased region" description="Basic and acidic residues" evidence="1">
    <location>
        <begin position="217"/>
        <end position="234"/>
    </location>
</feature>
<accession>A0A9W9YSH2</accession>
<proteinExistence type="predicted"/>
<dbReference type="Proteomes" id="UP001163046">
    <property type="component" value="Unassembled WGS sequence"/>
</dbReference>